<dbReference type="Pfam" id="PF01944">
    <property type="entry name" value="SpoIIM"/>
    <property type="match status" value="1"/>
</dbReference>
<sequence>MKQSLFEQQHAALWAKIEMLLADKPQGDRKELPRLYRALCQTLSLARQRGYSPSLTEHLHTLALAAHRQLYGAAIERPAVLRHWLTSRFPRLVREEWRLFLIASLIFWGAGLAVGLLVWFYPEWAYSWVSPQELAKYKRMYSQAAARLGREGSGSDLMMFGFYIWNNVSIGFRTFAGGILGGVPALLSLAFNGLHGGVIASWLSRDPVTREAFWSFVITHGAFEITGLILSAVAGMRLGLSLISPGRYSRHHSLLRTAQRMLPMVVGAALLTALAAFFEAFWSAMPGLAPAIKYAVGGGAWLLVLAYFTLAGRHEA</sequence>
<keyword evidence="1" id="KW-0812">Transmembrane</keyword>
<proteinExistence type="predicted"/>
<dbReference type="EMBL" id="FOVE01000010">
    <property type="protein sequence ID" value="SFN47754.1"/>
    <property type="molecule type" value="Genomic_DNA"/>
</dbReference>
<keyword evidence="3" id="KW-1185">Reference proteome</keyword>
<feature type="transmembrane region" description="Helical" evidence="1">
    <location>
        <begin position="291"/>
        <end position="310"/>
    </location>
</feature>
<reference evidence="3" key="1">
    <citation type="submission" date="2016-10" db="EMBL/GenBank/DDBJ databases">
        <authorList>
            <person name="Varghese N."/>
            <person name="Submissions S."/>
        </authorList>
    </citation>
    <scope>NUCLEOTIDE SEQUENCE [LARGE SCALE GENOMIC DNA]</scope>
    <source>
        <strain evidence="3">DSM 6150</strain>
    </source>
</reference>
<feature type="transmembrane region" description="Helical" evidence="1">
    <location>
        <begin position="99"/>
        <end position="121"/>
    </location>
</feature>
<accession>A0A1I4ZBV6</accession>
<organism evidence="2 3">
    <name type="scientific">Formivibrio citricus</name>
    <dbReference type="NCBI Taxonomy" id="83765"/>
    <lineage>
        <taxon>Bacteria</taxon>
        <taxon>Pseudomonadati</taxon>
        <taxon>Pseudomonadota</taxon>
        <taxon>Betaproteobacteria</taxon>
        <taxon>Neisseriales</taxon>
        <taxon>Chitinibacteraceae</taxon>
        <taxon>Formivibrio</taxon>
    </lineage>
</organism>
<feature type="transmembrane region" description="Helical" evidence="1">
    <location>
        <begin position="261"/>
        <end position="285"/>
    </location>
</feature>
<evidence type="ECO:0000313" key="3">
    <source>
        <dbReference type="Proteomes" id="UP000242869"/>
    </source>
</evidence>
<protein>
    <submittedName>
        <fullName evidence="2">Uncharacterized membrane protein SpoIIM, required for sporulation</fullName>
    </submittedName>
</protein>
<name>A0A1I4ZBV6_9NEIS</name>
<keyword evidence="1" id="KW-1133">Transmembrane helix</keyword>
<dbReference type="OrthoDB" id="9792847at2"/>
<evidence type="ECO:0000256" key="1">
    <source>
        <dbReference type="SAM" id="Phobius"/>
    </source>
</evidence>
<evidence type="ECO:0000313" key="2">
    <source>
        <dbReference type="EMBL" id="SFN47754.1"/>
    </source>
</evidence>
<gene>
    <name evidence="2" type="ORF">SAMN05660284_01575</name>
</gene>
<dbReference type="RefSeq" id="WP_091194073.1">
    <property type="nucleotide sequence ID" value="NZ_FOVE01000010.1"/>
</dbReference>
<keyword evidence="1" id="KW-0472">Membrane</keyword>
<dbReference type="InterPro" id="IPR002798">
    <property type="entry name" value="SpoIIM-like"/>
</dbReference>
<dbReference type="PANTHER" id="PTHR35337">
    <property type="entry name" value="SLR1478 PROTEIN"/>
    <property type="match status" value="1"/>
</dbReference>
<dbReference type="PANTHER" id="PTHR35337:SF1">
    <property type="entry name" value="SLR1478 PROTEIN"/>
    <property type="match status" value="1"/>
</dbReference>
<dbReference type="STRING" id="83765.SAMN05660284_01575"/>
<dbReference type="AlphaFoldDB" id="A0A1I4ZBV6"/>
<dbReference type="Proteomes" id="UP000242869">
    <property type="component" value="Unassembled WGS sequence"/>
</dbReference>
<feature type="transmembrane region" description="Helical" evidence="1">
    <location>
        <begin position="216"/>
        <end position="240"/>
    </location>
</feature>